<reference evidence="6 7" key="1">
    <citation type="submission" date="2016-10" db="EMBL/GenBank/DDBJ databases">
        <authorList>
            <person name="de Groot N.N."/>
        </authorList>
    </citation>
    <scope>NUCLEOTIDE SEQUENCE [LARGE SCALE GENOMIC DNA]</scope>
    <source>
        <strain evidence="6 7">CPCC 100156</strain>
    </source>
</reference>
<dbReference type="InterPro" id="IPR002508">
    <property type="entry name" value="MurNAc-LAA_cat"/>
</dbReference>
<dbReference type="Gene3D" id="3.40.630.40">
    <property type="entry name" value="Zn-dependent exopeptidases"/>
    <property type="match status" value="1"/>
</dbReference>
<dbReference type="CDD" id="cd02696">
    <property type="entry name" value="MurNAc-LAA"/>
    <property type="match status" value="1"/>
</dbReference>
<evidence type="ECO:0000259" key="5">
    <source>
        <dbReference type="SMART" id="SM00646"/>
    </source>
</evidence>
<dbReference type="STRING" id="938405.SAMN02927895_02432"/>
<dbReference type="Proteomes" id="UP000198925">
    <property type="component" value="Unassembled WGS sequence"/>
</dbReference>
<keyword evidence="7" id="KW-1185">Reference proteome</keyword>
<dbReference type="PANTHER" id="PTHR30404">
    <property type="entry name" value="N-ACETYLMURAMOYL-L-ALANINE AMIDASE"/>
    <property type="match status" value="1"/>
</dbReference>
<feature type="chain" id="PRO_5011654811" description="N-acetylmuramoyl-L-alanine amidase" evidence="4">
    <location>
        <begin position="31"/>
        <end position="383"/>
    </location>
</feature>
<accession>A0A1G6STM5</accession>
<dbReference type="InterPro" id="IPR050695">
    <property type="entry name" value="N-acetylmuramoyl_amidase_3"/>
</dbReference>
<dbReference type="EMBL" id="FMZX01000005">
    <property type="protein sequence ID" value="SDD19465.1"/>
    <property type="molecule type" value="Genomic_DNA"/>
</dbReference>
<dbReference type="GO" id="GO:0008745">
    <property type="term" value="F:N-acetylmuramoyl-L-alanine amidase activity"/>
    <property type="evidence" value="ECO:0007669"/>
    <property type="project" value="UniProtKB-EC"/>
</dbReference>
<name>A0A1G6STM5_9PROT</name>
<gene>
    <name evidence="6" type="ORF">SAMN04487779_1005130</name>
</gene>
<comment type="catalytic activity">
    <reaction evidence="1">
        <text>Hydrolyzes the link between N-acetylmuramoyl residues and L-amino acid residues in certain cell-wall glycopeptides.</text>
        <dbReference type="EC" id="3.5.1.28"/>
    </reaction>
</comment>
<protein>
    <recommendedName>
        <fullName evidence="2">N-acetylmuramoyl-L-alanine amidase</fullName>
        <ecNumber evidence="2">3.5.1.28</ecNumber>
    </recommendedName>
</protein>
<sequence length="383" mass="39906">MIEGDGQFRPGRRGLIAAAAGLLLPGLAEAAAPQARLSAARGETRLLLPIAPGTAWRVTATANPARLVIELPNQSWRGPDRLAGAGIVTEARREGSGGTQTLILHLAGPIAAPRVAATRDRLTIALRPGPAAAFARLAQGRPLASAALPARGSLPLVMIDPGHGGRDPGTIGSQGTHEKRITLASALELKRQLEAGGRCRVALTRGRDVFIPLGNRVEMARRREAALFLSLHADSAPGARGASVYTLSETASDSLAARLAQRENQADRNGGLRLPSVSPEVGRILLSLIRQETRAGSERMARLVVDSLEDQVPLLPNTHRRAGFVVLKAPDVPAALVEMGFLSHPQDEAALNRASHRAKLAGALAEAVHGFLGAPGAVVASAG</sequence>
<dbReference type="GO" id="GO:0009253">
    <property type="term" value="P:peptidoglycan catabolic process"/>
    <property type="evidence" value="ECO:0007669"/>
    <property type="project" value="InterPro"/>
</dbReference>
<dbReference type="SMART" id="SM00646">
    <property type="entry name" value="Ami_3"/>
    <property type="match status" value="1"/>
</dbReference>
<evidence type="ECO:0000313" key="7">
    <source>
        <dbReference type="Proteomes" id="UP000198925"/>
    </source>
</evidence>
<evidence type="ECO:0000256" key="4">
    <source>
        <dbReference type="SAM" id="SignalP"/>
    </source>
</evidence>
<keyword evidence="3" id="KW-0378">Hydrolase</keyword>
<organism evidence="6 7">
    <name type="scientific">Belnapia rosea</name>
    <dbReference type="NCBI Taxonomy" id="938405"/>
    <lineage>
        <taxon>Bacteria</taxon>
        <taxon>Pseudomonadati</taxon>
        <taxon>Pseudomonadota</taxon>
        <taxon>Alphaproteobacteria</taxon>
        <taxon>Acetobacterales</taxon>
        <taxon>Roseomonadaceae</taxon>
        <taxon>Belnapia</taxon>
    </lineage>
</organism>
<evidence type="ECO:0000256" key="1">
    <source>
        <dbReference type="ARBA" id="ARBA00001561"/>
    </source>
</evidence>
<dbReference type="Pfam" id="PF01520">
    <property type="entry name" value="Amidase_3"/>
    <property type="match status" value="1"/>
</dbReference>
<proteinExistence type="predicted"/>
<feature type="signal peptide" evidence="4">
    <location>
        <begin position="1"/>
        <end position="30"/>
    </location>
</feature>
<dbReference type="AlphaFoldDB" id="A0A1G6STM5"/>
<feature type="domain" description="MurNAc-LAA" evidence="5">
    <location>
        <begin position="217"/>
        <end position="369"/>
    </location>
</feature>
<dbReference type="SUPFAM" id="SSF53187">
    <property type="entry name" value="Zn-dependent exopeptidases"/>
    <property type="match status" value="1"/>
</dbReference>
<evidence type="ECO:0000256" key="3">
    <source>
        <dbReference type="ARBA" id="ARBA00022801"/>
    </source>
</evidence>
<dbReference type="EC" id="3.5.1.28" evidence="2"/>
<dbReference type="GO" id="GO:0030288">
    <property type="term" value="C:outer membrane-bounded periplasmic space"/>
    <property type="evidence" value="ECO:0007669"/>
    <property type="project" value="TreeGrafter"/>
</dbReference>
<evidence type="ECO:0000313" key="6">
    <source>
        <dbReference type="EMBL" id="SDD19465.1"/>
    </source>
</evidence>
<dbReference type="RefSeq" id="WP_090663407.1">
    <property type="nucleotide sequence ID" value="NZ_FMZX01000005.1"/>
</dbReference>
<keyword evidence="4" id="KW-0732">Signal</keyword>
<dbReference type="PANTHER" id="PTHR30404:SF0">
    <property type="entry name" value="N-ACETYLMURAMOYL-L-ALANINE AMIDASE AMIC"/>
    <property type="match status" value="1"/>
</dbReference>
<evidence type="ECO:0000256" key="2">
    <source>
        <dbReference type="ARBA" id="ARBA00011901"/>
    </source>
</evidence>